<dbReference type="PANTHER" id="PTHR38426:SF1">
    <property type="entry name" value="MAINTENANCE OF TELOMERE CAPPING PROTEIN 4"/>
    <property type="match status" value="1"/>
</dbReference>
<sequence>MVNNAPASRSIASGLLTDSKSEYPTSQKPSKKKADNDVDGVSVKSNQLRKGEGRQEKRAIIDTPKNENLYNLEASPLEKEYKKDREEVFNRQRSRSSRGFLLSNPIFDHNPRNRNYLREKTKTNKHEETSINRNSIEGIKTENNPLNSTKKSSSWSNIKSQENAPTTEPMSVLSKSKPSGKNISNFLDEESTQVVNLALNLSENRRNMSKWAAPQNNIPSSISELSTGVNLRPRIYSQRNISSNQPSKNERIDTISAVSNLHNTKIGNPLLAAFDFNENRAYQYHFSSSTLARAEKARSTIELMTQYRKLLQFLPPLSIEAPKRASSIVSEFSSVLIHPTLLNSSDQTIKLGRPYNPLQYIRNRKLRARLSRSIDGEAQGFGDIKKVSAWVEDVVKAVCSAGAQKYDQMTILEFPGIEVSSKTISENSSPRPRSGKKQGTSARVKRPRIDWALNPADLIADLYWLEQEGNRNLIEDRNGKLIYPKRIVTQDKISLNHHRQGSRDKHHAQYTPTQKETQFGQQMDPQPTIFKPPGSSPENIIDDSLSEAKQKPPSMPNNARARLSSDYESRSSPHTQIIYSQAQSSDLEHQLEAQRYGSGNISEHISGTEIVEKKESMQKRIRRESECESGKYAQQIRPQILSRNPGLSQGFESYISQEEEPVSKSSLPARTSYEGNDLISRQSIEWWDSTPESTTPNSPKIKNFEPKSSRESMNPSIRIDLLTPTNSPKWNPTSWSRKNIKIRPQNIQNTYGRQADEEKDIKTPRSISLSRKIMSPTTNKPRERSVSPEKLMASSENEKPGRLVVSSKKYRGESERFSGIREFLKSPRNPLTKVSDFWKKESTSWTSSGLATDDLDSDDMLSRGPKTEESVQGHTEQIEGKSFRENSVDAILEKGKLSWNPSFPIKSNTLPVSTLELRGRPTQSKGNSWLKSDSQLPRQTQVETDYVEVSPSSSFERVRTCSFDTAALERRESRFGSTATSKADARLNAIIGDPNPNDRIMTCRLPRIDLHSERELRQSYACDYAKNSEQGTLTKKDIARIRILLLSSGIKAREIQRRAELSQEISAAKELSPRNRLAGWNHIPQEASATQQHQVAAKLLFDDIDYSARMWHSNSEQFTQVSAHQLMSRVQTMQIRLVEILTPLTRTTADEADAVSKDLVMDYSLTVTRVAGKIARIMQRRRARFRWLKRGGWVIVEWALIGVMWWVWFIVMIVRIFFGIGRGVLGGIKWLFWL</sequence>
<dbReference type="PANTHER" id="PTHR38426">
    <property type="entry name" value="MAINTENANCE OF TELOMERE CAPPING PROTEIN 4"/>
    <property type="match status" value="1"/>
</dbReference>
<feature type="compositionally biased region" description="Polar residues" evidence="1">
    <location>
        <begin position="690"/>
        <end position="700"/>
    </location>
</feature>
<feature type="compositionally biased region" description="Basic residues" evidence="1">
    <location>
        <begin position="495"/>
        <end position="508"/>
    </location>
</feature>
<feature type="region of interest" description="Disordered" evidence="1">
    <location>
        <begin position="422"/>
        <end position="444"/>
    </location>
</feature>
<feature type="region of interest" description="Disordered" evidence="1">
    <location>
        <begin position="775"/>
        <end position="801"/>
    </location>
</feature>
<feature type="compositionally biased region" description="Polar residues" evidence="1">
    <location>
        <begin position="422"/>
        <end position="441"/>
    </location>
</feature>
<feature type="transmembrane region" description="Helical" evidence="2">
    <location>
        <begin position="1198"/>
        <end position="1218"/>
    </location>
</feature>
<dbReference type="VEuPathDB" id="FungiDB:BLGHR1_10340"/>
<dbReference type="AlphaFoldDB" id="A0A383UH44"/>
<feature type="region of interest" description="Disordered" evidence="1">
    <location>
        <begin position="918"/>
        <end position="942"/>
    </location>
</feature>
<dbReference type="EMBL" id="UNSH01000001">
    <property type="protein sequence ID" value="SZE99590.1"/>
    <property type="molecule type" value="Genomic_DNA"/>
</dbReference>
<proteinExistence type="predicted"/>
<reference evidence="3 4" key="1">
    <citation type="submission" date="2017-11" db="EMBL/GenBank/DDBJ databases">
        <authorList>
            <person name="Kracher B."/>
        </authorList>
    </citation>
    <scope>NUCLEOTIDE SEQUENCE [LARGE SCALE GENOMIC DNA]</scope>
    <source>
        <strain evidence="3 4">RACE1</strain>
    </source>
</reference>
<accession>A0A383UH44</accession>
<evidence type="ECO:0000313" key="4">
    <source>
        <dbReference type="Proteomes" id="UP000275772"/>
    </source>
</evidence>
<dbReference type="Proteomes" id="UP000275772">
    <property type="component" value="Unassembled WGS sequence"/>
</dbReference>
<evidence type="ECO:0000313" key="3">
    <source>
        <dbReference type="EMBL" id="SZE99590.1"/>
    </source>
</evidence>
<feature type="compositionally biased region" description="Basic and acidic residues" evidence="1">
    <location>
        <begin position="49"/>
        <end position="60"/>
    </location>
</feature>
<feature type="compositionally biased region" description="Polar residues" evidence="1">
    <location>
        <begin position="131"/>
        <end position="185"/>
    </location>
</feature>
<feature type="compositionally biased region" description="Polar residues" evidence="1">
    <location>
        <begin position="1"/>
        <end position="28"/>
    </location>
</feature>
<feature type="region of interest" description="Disordered" evidence="1">
    <location>
        <begin position="846"/>
        <end position="873"/>
    </location>
</feature>
<keyword evidence="2" id="KW-1133">Transmembrane helix</keyword>
<feature type="compositionally biased region" description="Polar residues" evidence="1">
    <location>
        <begin position="921"/>
        <end position="942"/>
    </location>
</feature>
<gene>
    <name evidence="3" type="ORF">BLGHR1_10340</name>
</gene>
<name>A0A383UH44_BLUHO</name>
<feature type="region of interest" description="Disordered" evidence="1">
    <location>
        <begin position="85"/>
        <end position="187"/>
    </location>
</feature>
<feature type="compositionally biased region" description="Polar residues" evidence="1">
    <location>
        <begin position="510"/>
        <end position="525"/>
    </location>
</feature>
<keyword evidence="2" id="KW-0812">Transmembrane</keyword>
<feature type="region of interest" description="Disordered" evidence="1">
    <location>
        <begin position="1"/>
        <end position="62"/>
    </location>
</feature>
<feature type="region of interest" description="Disordered" evidence="1">
    <location>
        <begin position="623"/>
        <end position="713"/>
    </location>
</feature>
<keyword evidence="2" id="KW-0472">Membrane</keyword>
<protein>
    <submittedName>
        <fullName evidence="3">Uncharacterized protein</fullName>
    </submittedName>
</protein>
<dbReference type="InterPro" id="IPR038769">
    <property type="entry name" value="MTC4"/>
</dbReference>
<evidence type="ECO:0000256" key="2">
    <source>
        <dbReference type="SAM" id="Phobius"/>
    </source>
</evidence>
<feature type="region of interest" description="Disordered" evidence="1">
    <location>
        <begin position="493"/>
        <end position="573"/>
    </location>
</feature>
<evidence type="ECO:0000256" key="1">
    <source>
        <dbReference type="SAM" id="MobiDB-lite"/>
    </source>
</evidence>
<feature type="compositionally biased region" description="Basic and acidic residues" evidence="1">
    <location>
        <begin position="116"/>
        <end position="130"/>
    </location>
</feature>
<feature type="compositionally biased region" description="Polar residues" evidence="1">
    <location>
        <begin position="641"/>
        <end position="656"/>
    </location>
</feature>
<organism evidence="3 4">
    <name type="scientific">Blumeria hordei</name>
    <name type="common">Barley powdery mildew</name>
    <name type="synonym">Blumeria graminis f. sp. hordei</name>
    <dbReference type="NCBI Taxonomy" id="2867405"/>
    <lineage>
        <taxon>Eukaryota</taxon>
        <taxon>Fungi</taxon>
        <taxon>Dikarya</taxon>
        <taxon>Ascomycota</taxon>
        <taxon>Pezizomycotina</taxon>
        <taxon>Leotiomycetes</taxon>
        <taxon>Erysiphales</taxon>
        <taxon>Erysiphaceae</taxon>
        <taxon>Blumeria</taxon>
    </lineage>
</organism>